<dbReference type="AlphaFoldDB" id="A0A0E9R2C4"/>
<protein>
    <submittedName>
        <fullName evidence="1">Uncharacterized protein</fullName>
    </submittedName>
</protein>
<accession>A0A0E9R2C4</accession>
<evidence type="ECO:0000313" key="1">
    <source>
        <dbReference type="EMBL" id="JAH22902.1"/>
    </source>
</evidence>
<name>A0A0E9R2C4_ANGAN</name>
<sequence length="18" mass="2105">MLLSFISLSTCHLIYSLY</sequence>
<organism evidence="1">
    <name type="scientific">Anguilla anguilla</name>
    <name type="common">European freshwater eel</name>
    <name type="synonym">Muraena anguilla</name>
    <dbReference type="NCBI Taxonomy" id="7936"/>
    <lineage>
        <taxon>Eukaryota</taxon>
        <taxon>Metazoa</taxon>
        <taxon>Chordata</taxon>
        <taxon>Craniata</taxon>
        <taxon>Vertebrata</taxon>
        <taxon>Euteleostomi</taxon>
        <taxon>Actinopterygii</taxon>
        <taxon>Neopterygii</taxon>
        <taxon>Teleostei</taxon>
        <taxon>Anguilliformes</taxon>
        <taxon>Anguillidae</taxon>
        <taxon>Anguilla</taxon>
    </lineage>
</organism>
<proteinExistence type="predicted"/>
<reference evidence="1" key="1">
    <citation type="submission" date="2014-11" db="EMBL/GenBank/DDBJ databases">
        <authorList>
            <person name="Amaro Gonzalez C."/>
        </authorList>
    </citation>
    <scope>NUCLEOTIDE SEQUENCE</scope>
</reference>
<dbReference type="EMBL" id="GBXM01085675">
    <property type="protein sequence ID" value="JAH22902.1"/>
    <property type="molecule type" value="Transcribed_RNA"/>
</dbReference>
<reference evidence="1" key="2">
    <citation type="journal article" date="2015" name="Fish Shellfish Immunol.">
        <title>Early steps in the European eel (Anguilla anguilla)-Vibrio vulnificus interaction in the gills: Role of the RtxA13 toxin.</title>
        <authorList>
            <person name="Callol A."/>
            <person name="Pajuelo D."/>
            <person name="Ebbesson L."/>
            <person name="Teles M."/>
            <person name="MacKenzie S."/>
            <person name="Amaro C."/>
        </authorList>
    </citation>
    <scope>NUCLEOTIDE SEQUENCE</scope>
</reference>